<dbReference type="Gene3D" id="3.30.70.270">
    <property type="match status" value="1"/>
</dbReference>
<evidence type="ECO:0000256" key="1">
    <source>
        <dbReference type="ARBA" id="ARBA00022679"/>
    </source>
</evidence>
<feature type="region of interest" description="Disordered" evidence="7">
    <location>
        <begin position="325"/>
        <end position="349"/>
    </location>
</feature>
<feature type="domain" description="Reverse transcriptase RNase H-like" evidence="8">
    <location>
        <begin position="1035"/>
        <end position="1136"/>
    </location>
</feature>
<feature type="compositionally biased region" description="Gly residues" evidence="7">
    <location>
        <begin position="398"/>
        <end position="411"/>
    </location>
</feature>
<dbReference type="InterPro" id="IPR043502">
    <property type="entry name" value="DNA/RNA_pol_sf"/>
</dbReference>
<keyword evidence="6" id="KW-0695">RNA-directed DNA polymerase</keyword>
<comment type="caution">
    <text evidence="9">The sequence shown here is derived from an EMBL/GenBank/DDBJ whole genome shotgun (WGS) entry which is preliminary data.</text>
</comment>
<sequence>MADTPGTSSTSSPPPVLPETLRAEINNAFNQWQWIAGELSSLQDHELHSPLPLLTLTQDQQDYLNHLCNVINRTLDSLFTTQQTLERDLATERLLKTAVDNQLSTQLQLTQLLQSQLAQNPPGAPAQGGAGRRQTSKNPEPLRGEKTGLMSRQEEYTAWKQGLQICWTIDPTVFDTERKKLLHLASLIDGRARQERLIDINDIINGTSIHTTSDSFLSKLDGLYISVDVAREASIRFDKLKMTDKMSFFGFLYSQLEHLGTACHKQPREMVAAMKTKVSYNLQRLLMQDSNPCSLTDVDGWKQKFEVWSQNLRENEHLLGSKMNSSFTQPYTSPTNTSSAVPSSSDPMDLDAFKTRDQQREEERRLGLCHYCKKPGHSVWDCDAKKQADTQRAARGPGFAGSRGGFGGHGSYRGAPAGRGKQHSNQYPNNRGGSYNRNNFQEYGSRADAPEKRSQIGLLLLIIRYTLKLCPIEGNFCLADGKVADIITEYFIMDIAMGLHCEAWLFFVTKLSPDTPVIFGLPWLQCHKPAYRLVEYDSLSFTSSYCAMQCCPRDTPHAVRAPTIHSPRPAADLLVVREQSQIERVLDALPPVKEFLEEAYRSPYVEDWFEEDEGYESVTSKDELDIETTLTPGMNHYRTRTCNGGPCTQAQMIGNLPNTHAVPVEKMAGQRRQRINPKRGHLPPLSVPIPEVQPPLLSPNMEDIRWLQASSFVSFCRQDNVRAIRITWDELDQAAERRTTNSRESLNTTTLLQTVHLNEEEYRDILLGEGDLAKTLSQLPPHLHDFVYDCYKPAHLRKISEADVSKFLTGKPELSDAEIRQKLPLWLQDKLPAFLPRHADTLPPRRAWDHKIELMPGKEPPYFKNRPLSPLELEVVRKWIDDNLSKGFIRESRSRSAAPLLLAAKPGGGVRICQDYRGLNNVTIKNRYPLPIVRETLDALCNATVYTKLDIIAAFNKLRIAEGDEWKTAFITRFGLFESLVMPFGLCNAPASFQHYINHTLFNELDKYCTAYLNDVLVYSADKSEHREHVRTIRTVLETDASDWASGGVLSQYDSDGLLRPVAYFSAKRSAAECNYEIYDKELLAIIKSMEEWRPELQGSQQEFEILTDHKNLEYFTTTKALNQRQVRWSEFLSHYNFRIVYRPGSKAIRPDALSRKREDRPNFATGDDERLKNRERIVFTSRQIRH</sequence>
<dbReference type="Pfam" id="PF17917">
    <property type="entry name" value="RT_RNaseH"/>
    <property type="match status" value="1"/>
</dbReference>
<feature type="compositionally biased region" description="Polar residues" evidence="7">
    <location>
        <begin position="325"/>
        <end position="346"/>
    </location>
</feature>
<protein>
    <recommendedName>
        <fullName evidence="8">Reverse transcriptase RNase H-like domain-containing protein</fullName>
    </recommendedName>
</protein>
<dbReference type="CDD" id="cd09274">
    <property type="entry name" value="RNase_HI_RT_Ty3"/>
    <property type="match status" value="1"/>
</dbReference>
<evidence type="ECO:0000256" key="6">
    <source>
        <dbReference type="ARBA" id="ARBA00022918"/>
    </source>
</evidence>
<dbReference type="SUPFAM" id="SSF56672">
    <property type="entry name" value="DNA/RNA polymerases"/>
    <property type="match status" value="1"/>
</dbReference>
<keyword evidence="5" id="KW-0378">Hydrolase</keyword>
<evidence type="ECO:0000259" key="8">
    <source>
        <dbReference type="Pfam" id="PF17917"/>
    </source>
</evidence>
<dbReference type="PANTHER" id="PTHR37984">
    <property type="entry name" value="PROTEIN CBG26694"/>
    <property type="match status" value="1"/>
</dbReference>
<keyword evidence="1" id="KW-0808">Transferase</keyword>
<dbReference type="CDD" id="cd01647">
    <property type="entry name" value="RT_LTR"/>
    <property type="match status" value="1"/>
</dbReference>
<name>A0A395IK33_9HELO</name>
<dbReference type="GO" id="GO:0003964">
    <property type="term" value="F:RNA-directed DNA polymerase activity"/>
    <property type="evidence" value="ECO:0007669"/>
    <property type="project" value="UniProtKB-KW"/>
</dbReference>
<evidence type="ECO:0000256" key="3">
    <source>
        <dbReference type="ARBA" id="ARBA00022722"/>
    </source>
</evidence>
<keyword evidence="3" id="KW-0540">Nuclease</keyword>
<gene>
    <name evidence="9" type="ORF">DID88_000014</name>
</gene>
<evidence type="ECO:0000256" key="4">
    <source>
        <dbReference type="ARBA" id="ARBA00022759"/>
    </source>
</evidence>
<keyword evidence="4" id="KW-0255">Endonuclease</keyword>
<dbReference type="GO" id="GO:0016787">
    <property type="term" value="F:hydrolase activity"/>
    <property type="evidence" value="ECO:0007669"/>
    <property type="project" value="UniProtKB-KW"/>
</dbReference>
<evidence type="ECO:0000313" key="10">
    <source>
        <dbReference type="Proteomes" id="UP000249056"/>
    </source>
</evidence>
<dbReference type="InterPro" id="IPR041373">
    <property type="entry name" value="RT_RNaseH"/>
</dbReference>
<dbReference type="AlphaFoldDB" id="A0A395IK33"/>
<reference evidence="9 10" key="1">
    <citation type="submission" date="2018-06" db="EMBL/GenBank/DDBJ databases">
        <title>Genome Sequence of the Brown Rot Fungal Pathogen Monilinia fructigena.</title>
        <authorList>
            <person name="Landi L."/>
            <person name="De Miccolis Angelini R.M."/>
            <person name="Pollastro S."/>
            <person name="Abate D."/>
            <person name="Faretra F."/>
            <person name="Romanazzi G."/>
        </authorList>
    </citation>
    <scope>NUCLEOTIDE SEQUENCE [LARGE SCALE GENOMIC DNA]</scope>
    <source>
        <strain evidence="9 10">Mfrg269</strain>
    </source>
</reference>
<feature type="compositionally biased region" description="Basic and acidic residues" evidence="7">
    <location>
        <begin position="140"/>
        <end position="149"/>
    </location>
</feature>
<dbReference type="InterPro" id="IPR050951">
    <property type="entry name" value="Retrovirus_Pol_polyprotein"/>
</dbReference>
<keyword evidence="10" id="KW-1185">Reference proteome</keyword>
<evidence type="ECO:0000313" key="9">
    <source>
        <dbReference type="EMBL" id="RAL60234.1"/>
    </source>
</evidence>
<feature type="region of interest" description="Disordered" evidence="7">
    <location>
        <begin position="117"/>
        <end position="149"/>
    </location>
</feature>
<proteinExistence type="predicted"/>
<feature type="compositionally biased region" description="Polar residues" evidence="7">
    <location>
        <begin position="423"/>
        <end position="442"/>
    </location>
</feature>
<keyword evidence="2" id="KW-0548">Nucleotidyltransferase</keyword>
<organism evidence="9 10">
    <name type="scientific">Monilinia fructigena</name>
    <dbReference type="NCBI Taxonomy" id="38457"/>
    <lineage>
        <taxon>Eukaryota</taxon>
        <taxon>Fungi</taxon>
        <taxon>Dikarya</taxon>
        <taxon>Ascomycota</taxon>
        <taxon>Pezizomycotina</taxon>
        <taxon>Leotiomycetes</taxon>
        <taxon>Helotiales</taxon>
        <taxon>Sclerotiniaceae</taxon>
        <taxon>Monilinia</taxon>
    </lineage>
</organism>
<dbReference type="InterPro" id="IPR043128">
    <property type="entry name" value="Rev_trsase/Diguanyl_cyclase"/>
</dbReference>
<accession>A0A395IK33</accession>
<dbReference type="EMBL" id="QKRW01000042">
    <property type="protein sequence ID" value="RAL60234.1"/>
    <property type="molecule type" value="Genomic_DNA"/>
</dbReference>
<dbReference type="OrthoDB" id="3555093at2759"/>
<dbReference type="PANTHER" id="PTHR37984:SF5">
    <property type="entry name" value="PROTEIN NYNRIN-LIKE"/>
    <property type="match status" value="1"/>
</dbReference>
<feature type="region of interest" description="Disordered" evidence="7">
    <location>
        <begin position="393"/>
        <end position="447"/>
    </location>
</feature>
<dbReference type="GO" id="GO:0004519">
    <property type="term" value="F:endonuclease activity"/>
    <property type="evidence" value="ECO:0007669"/>
    <property type="project" value="UniProtKB-KW"/>
</dbReference>
<evidence type="ECO:0000256" key="7">
    <source>
        <dbReference type="SAM" id="MobiDB-lite"/>
    </source>
</evidence>
<dbReference type="Gene3D" id="3.10.10.10">
    <property type="entry name" value="HIV Type 1 Reverse Transcriptase, subunit A, domain 1"/>
    <property type="match status" value="1"/>
</dbReference>
<evidence type="ECO:0000256" key="5">
    <source>
        <dbReference type="ARBA" id="ARBA00022801"/>
    </source>
</evidence>
<dbReference type="Proteomes" id="UP000249056">
    <property type="component" value="Unassembled WGS sequence"/>
</dbReference>
<evidence type="ECO:0000256" key="2">
    <source>
        <dbReference type="ARBA" id="ARBA00022695"/>
    </source>
</evidence>